<dbReference type="Gene3D" id="1.10.10.10">
    <property type="entry name" value="Winged helix-like DNA-binding domain superfamily/Winged helix DNA-binding domain"/>
    <property type="match status" value="1"/>
</dbReference>
<dbReference type="InterPro" id="IPR016032">
    <property type="entry name" value="Sig_transdc_resp-reg_C-effctor"/>
</dbReference>
<protein>
    <submittedName>
        <fullName evidence="4">Unannotated protein</fullName>
    </submittedName>
</protein>
<dbReference type="CDD" id="cd00077">
    <property type="entry name" value="HDc"/>
    <property type="match status" value="1"/>
</dbReference>
<evidence type="ECO:0000259" key="3">
    <source>
        <dbReference type="PROSITE" id="PS51833"/>
    </source>
</evidence>
<dbReference type="CDD" id="cd06170">
    <property type="entry name" value="LuxR_C_like"/>
    <property type="match status" value="1"/>
</dbReference>
<sequence length="370" mass="39802">MTNSAAPTFPANDKAAQPSGSRATSSSVPTRPNEQHGRRLTAAFEALEGFPALAESQTRLIAALDADPIDPSAIVAALETDLGLGLGVLRVANRLDTTSAGRISSIAAAIEVVTPPSLRVLAERTRTVDYFDRAGSWGREADAHRRHVAAVQTAIHRIGAILGDVDVETLSSAALLHDVGKLVLLHAHAGYPEKVLPREATPEERIVAERRELGVDHALVGGVLVRRWGLPRELARLVERHHADDVDRDVATLRLADLIAHHGHGDEVSPQALMRVARSMGIEAPQLRGLLYDQAVPTQRRARSAAPCPLSGREMEVLRRLAAGRVYKQIAGELGLSTSTVRTHLHNIYGKLGAVDRAQAVLIAVERGWL</sequence>
<reference evidence="4" key="1">
    <citation type="submission" date="2020-05" db="EMBL/GenBank/DDBJ databases">
        <authorList>
            <person name="Chiriac C."/>
            <person name="Salcher M."/>
            <person name="Ghai R."/>
            <person name="Kavagutti S V."/>
        </authorList>
    </citation>
    <scope>NUCLEOTIDE SEQUENCE</scope>
</reference>
<feature type="domain" description="HTH luxR-type" evidence="2">
    <location>
        <begin position="303"/>
        <end position="368"/>
    </location>
</feature>
<proteinExistence type="predicted"/>
<gene>
    <name evidence="4" type="ORF">UFOPK3564_00400</name>
</gene>
<dbReference type="AlphaFoldDB" id="A0A6J7G2H0"/>
<feature type="domain" description="HDOD" evidence="3">
    <location>
        <begin position="50"/>
        <end position="244"/>
    </location>
</feature>
<dbReference type="InterPro" id="IPR052340">
    <property type="entry name" value="RNase_Y/CdgJ"/>
</dbReference>
<dbReference type="NCBIfam" id="TIGR00277">
    <property type="entry name" value="HDIG"/>
    <property type="match status" value="1"/>
</dbReference>
<evidence type="ECO:0000256" key="1">
    <source>
        <dbReference type="SAM" id="MobiDB-lite"/>
    </source>
</evidence>
<dbReference type="GO" id="GO:0006355">
    <property type="term" value="P:regulation of DNA-templated transcription"/>
    <property type="evidence" value="ECO:0007669"/>
    <property type="project" value="InterPro"/>
</dbReference>
<dbReference type="InterPro" id="IPR000792">
    <property type="entry name" value="Tscrpt_reg_LuxR_C"/>
</dbReference>
<dbReference type="PRINTS" id="PR00038">
    <property type="entry name" value="HTHLUXR"/>
</dbReference>
<name>A0A6J7G2H0_9ZZZZ</name>
<dbReference type="SUPFAM" id="SSF46894">
    <property type="entry name" value="C-terminal effector domain of the bipartite response regulators"/>
    <property type="match status" value="1"/>
</dbReference>
<organism evidence="4">
    <name type="scientific">freshwater metagenome</name>
    <dbReference type="NCBI Taxonomy" id="449393"/>
    <lineage>
        <taxon>unclassified sequences</taxon>
        <taxon>metagenomes</taxon>
        <taxon>ecological metagenomes</taxon>
    </lineage>
</organism>
<evidence type="ECO:0000313" key="4">
    <source>
        <dbReference type="EMBL" id="CAB4897859.1"/>
    </source>
</evidence>
<feature type="region of interest" description="Disordered" evidence="1">
    <location>
        <begin position="1"/>
        <end position="36"/>
    </location>
</feature>
<feature type="compositionally biased region" description="Polar residues" evidence="1">
    <location>
        <begin position="18"/>
        <end position="32"/>
    </location>
</feature>
<dbReference type="Pfam" id="PF08668">
    <property type="entry name" value="HDOD"/>
    <property type="match status" value="1"/>
</dbReference>
<dbReference type="PANTHER" id="PTHR33525:SF3">
    <property type="entry name" value="RIBONUCLEASE Y"/>
    <property type="match status" value="1"/>
</dbReference>
<dbReference type="PANTHER" id="PTHR33525">
    <property type="match status" value="1"/>
</dbReference>
<dbReference type="EMBL" id="CAFBMK010000013">
    <property type="protein sequence ID" value="CAB4897859.1"/>
    <property type="molecule type" value="Genomic_DNA"/>
</dbReference>
<dbReference type="SMART" id="SM00421">
    <property type="entry name" value="HTH_LUXR"/>
    <property type="match status" value="1"/>
</dbReference>
<dbReference type="PROSITE" id="PS00622">
    <property type="entry name" value="HTH_LUXR_1"/>
    <property type="match status" value="1"/>
</dbReference>
<dbReference type="Pfam" id="PF00196">
    <property type="entry name" value="GerE"/>
    <property type="match status" value="1"/>
</dbReference>
<dbReference type="SUPFAM" id="SSF109604">
    <property type="entry name" value="HD-domain/PDEase-like"/>
    <property type="match status" value="1"/>
</dbReference>
<accession>A0A6J7G2H0</accession>
<dbReference type="InterPro" id="IPR013976">
    <property type="entry name" value="HDOD"/>
</dbReference>
<dbReference type="InterPro" id="IPR006675">
    <property type="entry name" value="HDIG_dom"/>
</dbReference>
<dbReference type="InterPro" id="IPR036388">
    <property type="entry name" value="WH-like_DNA-bd_sf"/>
</dbReference>
<dbReference type="GO" id="GO:0003677">
    <property type="term" value="F:DNA binding"/>
    <property type="evidence" value="ECO:0007669"/>
    <property type="project" value="InterPro"/>
</dbReference>
<dbReference type="PROSITE" id="PS50043">
    <property type="entry name" value="HTH_LUXR_2"/>
    <property type="match status" value="1"/>
</dbReference>
<evidence type="ECO:0000259" key="2">
    <source>
        <dbReference type="PROSITE" id="PS50043"/>
    </source>
</evidence>
<dbReference type="InterPro" id="IPR003607">
    <property type="entry name" value="HD/PDEase_dom"/>
</dbReference>
<dbReference type="Gene3D" id="1.10.3210.10">
    <property type="entry name" value="Hypothetical protein af1432"/>
    <property type="match status" value="1"/>
</dbReference>
<dbReference type="PROSITE" id="PS51833">
    <property type="entry name" value="HDOD"/>
    <property type="match status" value="1"/>
</dbReference>